<evidence type="ECO:0000313" key="4">
    <source>
        <dbReference type="Proteomes" id="UP000829685"/>
    </source>
</evidence>
<keyword evidence="4" id="KW-1185">Reference proteome</keyword>
<dbReference type="InterPro" id="IPR009799">
    <property type="entry name" value="EthD_dom"/>
</dbReference>
<name>A0A9P9WG99_9PEZI</name>
<comment type="caution">
    <text evidence="3">The sequence shown here is derived from an EMBL/GenBank/DDBJ whole genome shotgun (WGS) entry which is preliminary data.</text>
</comment>
<evidence type="ECO:0000313" key="3">
    <source>
        <dbReference type="EMBL" id="KAI1861563.1"/>
    </source>
</evidence>
<protein>
    <recommendedName>
        <fullName evidence="2">EthD domain-containing protein</fullName>
    </recommendedName>
</protein>
<dbReference type="SUPFAM" id="SSF54909">
    <property type="entry name" value="Dimeric alpha+beta barrel"/>
    <property type="match status" value="1"/>
</dbReference>
<gene>
    <name evidence="3" type="ORF">JX265_009530</name>
</gene>
<feature type="domain" description="EthD" evidence="2">
    <location>
        <begin position="27"/>
        <end position="120"/>
    </location>
</feature>
<dbReference type="EMBL" id="JAFIMR010000029">
    <property type="protein sequence ID" value="KAI1861563.1"/>
    <property type="molecule type" value="Genomic_DNA"/>
</dbReference>
<dbReference type="AlphaFoldDB" id="A0A9P9WG99"/>
<evidence type="ECO:0000259" key="2">
    <source>
        <dbReference type="Pfam" id="PF07110"/>
    </source>
</evidence>
<organism evidence="3 4">
    <name type="scientific">Neoarthrinium moseri</name>
    <dbReference type="NCBI Taxonomy" id="1658444"/>
    <lineage>
        <taxon>Eukaryota</taxon>
        <taxon>Fungi</taxon>
        <taxon>Dikarya</taxon>
        <taxon>Ascomycota</taxon>
        <taxon>Pezizomycotina</taxon>
        <taxon>Sordariomycetes</taxon>
        <taxon>Xylariomycetidae</taxon>
        <taxon>Amphisphaeriales</taxon>
        <taxon>Apiosporaceae</taxon>
        <taxon>Neoarthrinium</taxon>
    </lineage>
</organism>
<reference evidence="3" key="1">
    <citation type="submission" date="2021-03" db="EMBL/GenBank/DDBJ databases">
        <title>Revisited historic fungal species revealed as producer of novel bioactive compounds through whole genome sequencing and comparative genomics.</title>
        <authorList>
            <person name="Vignolle G.A."/>
            <person name="Hochenegger N."/>
            <person name="Mach R.L."/>
            <person name="Mach-Aigner A.R."/>
            <person name="Javad Rahimi M."/>
            <person name="Salim K.A."/>
            <person name="Chan C.M."/>
            <person name="Lim L.B.L."/>
            <person name="Cai F."/>
            <person name="Druzhinina I.S."/>
            <person name="U'Ren J.M."/>
            <person name="Derntl C."/>
        </authorList>
    </citation>
    <scope>NUCLEOTIDE SEQUENCE</scope>
    <source>
        <strain evidence="3">TUCIM 5799</strain>
    </source>
</reference>
<accession>A0A9P9WG99</accession>
<sequence>MSAPTTSPEVQKKRLLRLTIAHYRNENCSEKDMYEWGTKEHAVHAAAVHARHGIEGYAVHWSPSSFRNAAKTLNASLGDRWVVRDQDMWVEFWFRDMEQLSATAQDPDFQKLQAAEGPYASKIHVEASLGWVEQYVADGKVVNVTADGKPDFLSFEEMSTPPL</sequence>
<dbReference type="GO" id="GO:0016491">
    <property type="term" value="F:oxidoreductase activity"/>
    <property type="evidence" value="ECO:0007669"/>
    <property type="project" value="InterPro"/>
</dbReference>
<comment type="similarity">
    <text evidence="1">Belongs to the tpcK family.</text>
</comment>
<dbReference type="Pfam" id="PF07110">
    <property type="entry name" value="EthD"/>
    <property type="match status" value="1"/>
</dbReference>
<evidence type="ECO:0000256" key="1">
    <source>
        <dbReference type="ARBA" id="ARBA00005986"/>
    </source>
</evidence>
<dbReference type="InterPro" id="IPR011008">
    <property type="entry name" value="Dimeric_a/b-barrel"/>
</dbReference>
<dbReference type="Proteomes" id="UP000829685">
    <property type="component" value="Unassembled WGS sequence"/>
</dbReference>
<proteinExistence type="inferred from homology"/>
<dbReference type="Gene3D" id="3.30.70.100">
    <property type="match status" value="1"/>
</dbReference>